<evidence type="ECO:0000313" key="2">
    <source>
        <dbReference type="Proteomes" id="UP000561045"/>
    </source>
</evidence>
<dbReference type="RefSeq" id="WP_183631959.1">
    <property type="nucleotide sequence ID" value="NZ_BAABLE010000011.1"/>
</dbReference>
<dbReference type="Proteomes" id="UP000561045">
    <property type="component" value="Unassembled WGS sequence"/>
</dbReference>
<sequence>MRLIGVDFTSAPSNRKPITAAHGWFDAGVVHCENVSRLSTWASFDEMLHTPGPWLGAFDFPFGLPREGVWDLGWPTDWASLVAHCTAMGKDAFKQALDAYRSSRPYGARYPHRATDAPAKSHSPFKLVNPPVGLMFLAGAPRLLAAGLTIPGMHQGDPSRVAVEAYPALVARRHAAGSYKSDDPARWNDARRTARITIIDGVLNAGINAALSLNLGKSLRVDAIEDASGDTLDAILALTQAATAWTQRHSGYALPPSIDPIEGWIAGADSLR</sequence>
<dbReference type="EMBL" id="JACIET010000001">
    <property type="protein sequence ID" value="MBB4011419.1"/>
    <property type="molecule type" value="Genomic_DNA"/>
</dbReference>
<evidence type="ECO:0000313" key="1">
    <source>
        <dbReference type="EMBL" id="MBB4011419.1"/>
    </source>
</evidence>
<dbReference type="AlphaFoldDB" id="A0A840BIJ6"/>
<organism evidence="1 2">
    <name type="scientific">Niveibacterium umoris</name>
    <dbReference type="NCBI Taxonomy" id="1193620"/>
    <lineage>
        <taxon>Bacteria</taxon>
        <taxon>Pseudomonadati</taxon>
        <taxon>Pseudomonadota</taxon>
        <taxon>Betaproteobacteria</taxon>
        <taxon>Rhodocyclales</taxon>
        <taxon>Rhodocyclaceae</taxon>
        <taxon>Niveibacterium</taxon>
    </lineage>
</organism>
<gene>
    <name evidence="1" type="ORF">GGR36_000727</name>
</gene>
<proteinExistence type="predicted"/>
<keyword evidence="2" id="KW-1185">Reference proteome</keyword>
<evidence type="ECO:0008006" key="3">
    <source>
        <dbReference type="Google" id="ProtNLM"/>
    </source>
</evidence>
<comment type="caution">
    <text evidence="1">The sequence shown here is derived from an EMBL/GenBank/DDBJ whole genome shotgun (WGS) entry which is preliminary data.</text>
</comment>
<protein>
    <recommendedName>
        <fullName evidence="3">DUF429 domain-containing protein</fullName>
    </recommendedName>
</protein>
<accession>A0A840BIJ6</accession>
<reference evidence="1 2" key="1">
    <citation type="submission" date="2020-08" db="EMBL/GenBank/DDBJ databases">
        <title>Genomic Encyclopedia of Type Strains, Phase IV (KMG-IV): sequencing the most valuable type-strain genomes for metagenomic binning, comparative biology and taxonomic classification.</title>
        <authorList>
            <person name="Goeker M."/>
        </authorList>
    </citation>
    <scope>NUCLEOTIDE SEQUENCE [LARGE SCALE GENOMIC DNA]</scope>
    <source>
        <strain evidence="1 2">DSM 106739</strain>
    </source>
</reference>
<name>A0A840BIJ6_9RHOO</name>